<comment type="caution">
    <text evidence="3">The sequence shown here is derived from an EMBL/GenBank/DDBJ whole genome shotgun (WGS) entry which is preliminary data.</text>
</comment>
<dbReference type="Proteomes" id="UP001447188">
    <property type="component" value="Unassembled WGS sequence"/>
</dbReference>
<feature type="compositionally biased region" description="Basic and acidic residues" evidence="1">
    <location>
        <begin position="333"/>
        <end position="354"/>
    </location>
</feature>
<dbReference type="PANTHER" id="PTHR42031:SF1">
    <property type="entry name" value="KEY LIME PATHOGENICITY PROTEIN"/>
    <property type="match status" value="1"/>
</dbReference>
<evidence type="ECO:0000313" key="4">
    <source>
        <dbReference type="Proteomes" id="UP001447188"/>
    </source>
</evidence>
<dbReference type="Pfam" id="PF25438">
    <property type="entry name" value="DUF7896"/>
    <property type="match status" value="1"/>
</dbReference>
<reference evidence="3 4" key="1">
    <citation type="submission" date="2024-02" db="EMBL/GenBank/DDBJ databases">
        <title>Discinaceae phylogenomics.</title>
        <authorList>
            <person name="Dirks A.C."/>
            <person name="James T.Y."/>
        </authorList>
    </citation>
    <scope>NUCLEOTIDE SEQUENCE [LARGE SCALE GENOMIC DNA]</scope>
    <source>
        <strain evidence="3 4">ACD0624</strain>
    </source>
</reference>
<feature type="region of interest" description="Disordered" evidence="1">
    <location>
        <begin position="506"/>
        <end position="556"/>
    </location>
</feature>
<feature type="region of interest" description="Disordered" evidence="1">
    <location>
        <begin position="294"/>
        <end position="382"/>
    </location>
</feature>
<feature type="compositionally biased region" description="Basic and acidic residues" evidence="1">
    <location>
        <begin position="506"/>
        <end position="525"/>
    </location>
</feature>
<protein>
    <recommendedName>
        <fullName evidence="2">DUF7896 domain-containing protein</fullName>
    </recommendedName>
</protein>
<organism evidence="3 4">
    <name type="scientific">Discina gigas</name>
    <dbReference type="NCBI Taxonomy" id="1032678"/>
    <lineage>
        <taxon>Eukaryota</taxon>
        <taxon>Fungi</taxon>
        <taxon>Dikarya</taxon>
        <taxon>Ascomycota</taxon>
        <taxon>Pezizomycotina</taxon>
        <taxon>Pezizomycetes</taxon>
        <taxon>Pezizales</taxon>
        <taxon>Discinaceae</taxon>
        <taxon>Discina</taxon>
    </lineage>
</organism>
<dbReference type="EMBL" id="JBBBZM010000004">
    <property type="protein sequence ID" value="KAL0640263.1"/>
    <property type="molecule type" value="Genomic_DNA"/>
</dbReference>
<feature type="compositionally biased region" description="Acidic residues" evidence="1">
    <location>
        <begin position="526"/>
        <end position="541"/>
    </location>
</feature>
<gene>
    <name evidence="3" type="ORF">Q9L58_000543</name>
</gene>
<evidence type="ECO:0000313" key="3">
    <source>
        <dbReference type="EMBL" id="KAL0640263.1"/>
    </source>
</evidence>
<keyword evidence="4" id="KW-1185">Reference proteome</keyword>
<accession>A0ABR3GWK7</accession>
<evidence type="ECO:0000259" key="2">
    <source>
        <dbReference type="Pfam" id="PF25438"/>
    </source>
</evidence>
<proteinExistence type="predicted"/>
<feature type="compositionally biased region" description="Polar residues" evidence="1">
    <location>
        <begin position="369"/>
        <end position="379"/>
    </location>
</feature>
<feature type="domain" description="DUF7896" evidence="2">
    <location>
        <begin position="420"/>
        <end position="495"/>
    </location>
</feature>
<dbReference type="PANTHER" id="PTHR42031">
    <property type="entry name" value="KEY LIME PATHOGENICITY PROTEIN"/>
    <property type="match status" value="1"/>
</dbReference>
<evidence type="ECO:0000256" key="1">
    <source>
        <dbReference type="SAM" id="MobiDB-lite"/>
    </source>
</evidence>
<sequence>MTRAEIYRIKQTQTSGVSPQHAFAMRAGRSPQQFQFTNPVPLSSSFPQRESMHHYPAGALSLQTLQSLGIDSSSAPALEEFLGQNNKHEPFHGLGRGAGDDRLGFGGARMFKDYQNLTIDPTLDSFSAPQMRHQLSSSTASDYLTGGEEGYLDSPQSFSYPMNRHSRSYSHGSFNSSIFSSSQTDSASPTDHLVFGHHPGSYSMSRQASGASFIPGGLSMLRVRSSTGDSITDSMGSICGSAGGDIDNLLNGVGGFASEGGDVSSLNKASAQIVLKRCSSVSVDDLKDSMAIKGQHINPHASTPSSPPNPRKQRRIKEEKVDEENIDVAAPEKTVKSETPKKPDNAARQTEKKSPGGGRHLPAIKPGKNPNNAPVSTAKPSYIRPPHPRVYCDKCIAHPEGFRGDHELRRHTDREHAYTKKMYVIKDISKGKTLLAKCKACQSGKKYGVDYNAAAHLRRQHFKPKARSKNKQKIPATIDQTVPEMAELRKWMEEVEVRVEAPRDGESYIKRDPKSEYGTRTHHEGDEGDETGEENEEESQQMDEREEGRGTTTYQEIAEEKMLPPQSAMEIMQRMELGLDSVGPSSQADLTWTLNSYSGSVVSGATYTLSNSQMPQQLTHDFDFHVSATTGAVPLVGGAFNHQQNLGIHLPTQHAHQMLMQENLLLPPSFTQENHNAVFNYLPTTSRPAGMFDDFGLQDLFQGDLKPY</sequence>
<dbReference type="InterPro" id="IPR057218">
    <property type="entry name" value="DUF7896"/>
</dbReference>
<name>A0ABR3GWK7_9PEZI</name>